<dbReference type="InterPro" id="IPR050478">
    <property type="entry name" value="Ethylene_sulfur-biosynth"/>
</dbReference>
<dbReference type="PRINTS" id="PR00753">
    <property type="entry name" value="ACCSYNTHASE"/>
</dbReference>
<accession>A0A9X2SPC5</accession>
<dbReference type="GO" id="GO:0006520">
    <property type="term" value="P:amino acid metabolic process"/>
    <property type="evidence" value="ECO:0007669"/>
    <property type="project" value="TreeGrafter"/>
</dbReference>
<sequence>MVAKRAAALAGHAPAIAAAHLRAEADPFNAVANPGGFLNLGTAENRLVWDLLVAHVTAPRRLAPADVRYGPPHGTRKLREATAAHLARQARADVGPDDLVVVGGASAALDIAATVLCDPGDALVVPAPYYGALDVVLTARSGARLVAAPMRAGFRLDPAAVEETVVAARRRGERVRALVLTSPDNPTGRVHPAVVLRELLAVAARHDLDVVADEIYAGSVFGAEPFTSVLGGGPRVHVVWGFAKDFGLPGLKAGVLCSRDPDVLAAARALAYFAPVSSDTQALLTGLLADETGVRDLLTTGRARLAAAYANVEAALAGAGIPHVPADAGFSVWVDLRAWLGAATDDELWRRVLDTTRVNILPGSAFGSPEPGWFRLCFATDAALVREAVRRLGALPRSPR</sequence>
<dbReference type="Gene3D" id="3.40.640.10">
    <property type="entry name" value="Type I PLP-dependent aspartate aminotransferase-like (Major domain)"/>
    <property type="match status" value="1"/>
</dbReference>
<dbReference type="RefSeq" id="WP_257923956.1">
    <property type="nucleotide sequence ID" value="NZ_JAMXQV010000019.1"/>
</dbReference>
<dbReference type="InterPro" id="IPR015424">
    <property type="entry name" value="PyrdxlP-dep_Trfase"/>
</dbReference>
<feature type="domain" description="Aminotransferase class I/classII large" evidence="3">
    <location>
        <begin position="62"/>
        <end position="392"/>
    </location>
</feature>
<dbReference type="PANTHER" id="PTHR43795:SF39">
    <property type="entry name" value="AMINOTRANSFERASE CLASS I_CLASSII DOMAIN-CONTAINING PROTEIN"/>
    <property type="match status" value="1"/>
</dbReference>
<evidence type="ECO:0000256" key="2">
    <source>
        <dbReference type="ARBA" id="ARBA00023194"/>
    </source>
</evidence>
<dbReference type="GO" id="GO:0008483">
    <property type="term" value="F:transaminase activity"/>
    <property type="evidence" value="ECO:0007669"/>
    <property type="project" value="UniProtKB-KW"/>
</dbReference>
<dbReference type="GO" id="GO:0017000">
    <property type="term" value="P:antibiotic biosynthetic process"/>
    <property type="evidence" value="ECO:0007669"/>
    <property type="project" value="UniProtKB-KW"/>
</dbReference>
<dbReference type="CDD" id="cd00609">
    <property type="entry name" value="AAT_like"/>
    <property type="match status" value="1"/>
</dbReference>
<keyword evidence="2" id="KW-0045">Antibiotic biosynthesis</keyword>
<gene>
    <name evidence="4" type="ORF">M8542_31625</name>
</gene>
<proteinExistence type="predicted"/>
<dbReference type="Pfam" id="PF00155">
    <property type="entry name" value="Aminotran_1_2"/>
    <property type="match status" value="1"/>
</dbReference>
<evidence type="ECO:0000313" key="5">
    <source>
        <dbReference type="Proteomes" id="UP001144096"/>
    </source>
</evidence>
<reference evidence="4" key="1">
    <citation type="submission" date="2022-06" db="EMBL/GenBank/DDBJ databases">
        <title>Amycolatopsis iheyaensis sp. nov., a new species of the genus Amycolatopsis isolated from soil in Iheya island, Japan.</title>
        <authorList>
            <person name="Ngamcharungchit C."/>
            <person name="Kanto H."/>
            <person name="Take A."/>
            <person name="Intra B."/>
            <person name="Matsumoto A."/>
            <person name="Panbangred W."/>
            <person name="Inahashi Y."/>
        </authorList>
    </citation>
    <scope>NUCLEOTIDE SEQUENCE</scope>
    <source>
        <strain evidence="4">OK19-0408</strain>
    </source>
</reference>
<evidence type="ECO:0000313" key="4">
    <source>
        <dbReference type="EMBL" id="MCR6487390.1"/>
    </source>
</evidence>
<evidence type="ECO:0000259" key="3">
    <source>
        <dbReference type="Pfam" id="PF00155"/>
    </source>
</evidence>
<dbReference type="InterPro" id="IPR015422">
    <property type="entry name" value="PyrdxlP-dep_Trfase_small"/>
</dbReference>
<keyword evidence="4" id="KW-0032">Aminotransferase</keyword>
<keyword evidence="5" id="KW-1185">Reference proteome</keyword>
<organism evidence="4 5">
    <name type="scientific">Amycolatopsis iheyensis</name>
    <dbReference type="NCBI Taxonomy" id="2945988"/>
    <lineage>
        <taxon>Bacteria</taxon>
        <taxon>Bacillati</taxon>
        <taxon>Actinomycetota</taxon>
        <taxon>Actinomycetes</taxon>
        <taxon>Pseudonocardiales</taxon>
        <taxon>Pseudonocardiaceae</taxon>
        <taxon>Amycolatopsis</taxon>
    </lineage>
</organism>
<comment type="caution">
    <text evidence="4">The sequence shown here is derived from an EMBL/GenBank/DDBJ whole genome shotgun (WGS) entry which is preliminary data.</text>
</comment>
<dbReference type="PANTHER" id="PTHR43795">
    <property type="entry name" value="BIFUNCTIONAL ASPARTATE AMINOTRANSFERASE AND GLUTAMATE/ASPARTATE-PREPHENATE AMINOTRANSFERASE-RELATED"/>
    <property type="match status" value="1"/>
</dbReference>
<protein>
    <submittedName>
        <fullName evidence="4">Aminotransferase class I/II-fold pyridoxal phosphate-dependent enzyme</fullName>
    </submittedName>
</protein>
<name>A0A9X2SPC5_9PSEU</name>
<dbReference type="AlphaFoldDB" id="A0A9X2SPC5"/>
<dbReference type="SUPFAM" id="SSF53383">
    <property type="entry name" value="PLP-dependent transferases"/>
    <property type="match status" value="1"/>
</dbReference>
<dbReference type="InterPro" id="IPR004839">
    <property type="entry name" value="Aminotransferase_I/II_large"/>
</dbReference>
<keyword evidence="1" id="KW-0663">Pyridoxal phosphate</keyword>
<dbReference type="EMBL" id="JAMXQV010000019">
    <property type="protein sequence ID" value="MCR6487390.1"/>
    <property type="molecule type" value="Genomic_DNA"/>
</dbReference>
<dbReference type="Proteomes" id="UP001144096">
    <property type="component" value="Unassembled WGS sequence"/>
</dbReference>
<dbReference type="GO" id="GO:0030170">
    <property type="term" value="F:pyridoxal phosphate binding"/>
    <property type="evidence" value="ECO:0007669"/>
    <property type="project" value="InterPro"/>
</dbReference>
<keyword evidence="4" id="KW-0808">Transferase</keyword>
<evidence type="ECO:0000256" key="1">
    <source>
        <dbReference type="ARBA" id="ARBA00022898"/>
    </source>
</evidence>
<dbReference type="Gene3D" id="3.90.1150.10">
    <property type="entry name" value="Aspartate Aminotransferase, domain 1"/>
    <property type="match status" value="1"/>
</dbReference>
<dbReference type="InterPro" id="IPR015421">
    <property type="entry name" value="PyrdxlP-dep_Trfase_major"/>
</dbReference>